<name>A0AAF0ZVK3_SOLVR</name>
<evidence type="ECO:0000313" key="1">
    <source>
        <dbReference type="EMBL" id="WMV50975.1"/>
    </source>
</evidence>
<dbReference type="AlphaFoldDB" id="A0AAF0ZVK3"/>
<sequence length="45" mass="5069">MCDVSGVTLGAILGKRKDTLFHLVHYASKTLNVAKKNHIVKREEF</sequence>
<evidence type="ECO:0000313" key="2">
    <source>
        <dbReference type="Proteomes" id="UP001234989"/>
    </source>
</evidence>
<protein>
    <submittedName>
        <fullName evidence="1">Uncharacterized protein</fullName>
    </submittedName>
</protein>
<keyword evidence="2" id="KW-1185">Reference proteome</keyword>
<dbReference type="EMBL" id="CP133621">
    <property type="protein sequence ID" value="WMV50975.1"/>
    <property type="molecule type" value="Genomic_DNA"/>
</dbReference>
<proteinExistence type="predicted"/>
<reference evidence="1" key="1">
    <citation type="submission" date="2023-08" db="EMBL/GenBank/DDBJ databases">
        <title>A de novo genome assembly of Solanum verrucosum Schlechtendal, a Mexican diploid species geographically isolated from the other diploid A-genome species in potato relatives.</title>
        <authorList>
            <person name="Hosaka K."/>
        </authorList>
    </citation>
    <scope>NUCLEOTIDE SEQUENCE</scope>
    <source>
        <tissue evidence="1">Young leaves</tissue>
    </source>
</reference>
<dbReference type="Proteomes" id="UP001234989">
    <property type="component" value="Chromosome 10"/>
</dbReference>
<organism evidence="1 2">
    <name type="scientific">Solanum verrucosum</name>
    <dbReference type="NCBI Taxonomy" id="315347"/>
    <lineage>
        <taxon>Eukaryota</taxon>
        <taxon>Viridiplantae</taxon>
        <taxon>Streptophyta</taxon>
        <taxon>Embryophyta</taxon>
        <taxon>Tracheophyta</taxon>
        <taxon>Spermatophyta</taxon>
        <taxon>Magnoliopsida</taxon>
        <taxon>eudicotyledons</taxon>
        <taxon>Gunneridae</taxon>
        <taxon>Pentapetalae</taxon>
        <taxon>asterids</taxon>
        <taxon>lamiids</taxon>
        <taxon>Solanales</taxon>
        <taxon>Solanaceae</taxon>
        <taxon>Solanoideae</taxon>
        <taxon>Solaneae</taxon>
        <taxon>Solanum</taxon>
    </lineage>
</organism>
<accession>A0AAF0ZVK3</accession>
<gene>
    <name evidence="1" type="ORF">MTR67_044360</name>
</gene>